<evidence type="ECO:0000313" key="3">
    <source>
        <dbReference type="Proteomes" id="UP000198680"/>
    </source>
</evidence>
<evidence type="ECO:0000256" key="1">
    <source>
        <dbReference type="SAM" id="MobiDB-lite"/>
    </source>
</evidence>
<proteinExistence type="predicted"/>
<name>A0A1G9WDY2_9ACTN</name>
<dbReference type="RefSeq" id="WP_091220923.1">
    <property type="nucleotide sequence ID" value="NZ_FNHE01000009.1"/>
</dbReference>
<dbReference type="Proteomes" id="UP000198680">
    <property type="component" value="Unassembled WGS sequence"/>
</dbReference>
<keyword evidence="3" id="KW-1185">Reference proteome</keyword>
<protein>
    <submittedName>
        <fullName evidence="2">Uncharacterized protein</fullName>
    </submittedName>
</protein>
<dbReference type="AlphaFoldDB" id="A0A1G9WDY2"/>
<gene>
    <name evidence="2" type="ORF">SAMN05660642_03359</name>
</gene>
<reference evidence="3" key="1">
    <citation type="submission" date="2016-10" db="EMBL/GenBank/DDBJ databases">
        <authorList>
            <person name="Varghese N."/>
            <person name="Submissions S."/>
        </authorList>
    </citation>
    <scope>NUCLEOTIDE SEQUENCE [LARGE SCALE GENOMIC DNA]</scope>
    <source>
        <strain evidence="3">DSM 45419</strain>
    </source>
</reference>
<organism evidence="2 3">
    <name type="scientific">Geodermatophilus siccatus</name>
    <dbReference type="NCBI Taxonomy" id="1137991"/>
    <lineage>
        <taxon>Bacteria</taxon>
        <taxon>Bacillati</taxon>
        <taxon>Actinomycetota</taxon>
        <taxon>Actinomycetes</taxon>
        <taxon>Geodermatophilales</taxon>
        <taxon>Geodermatophilaceae</taxon>
        <taxon>Geodermatophilus</taxon>
    </lineage>
</organism>
<feature type="region of interest" description="Disordered" evidence="1">
    <location>
        <begin position="1"/>
        <end position="43"/>
    </location>
</feature>
<dbReference type="STRING" id="1137991.SAMN05660642_03359"/>
<evidence type="ECO:0000313" key="2">
    <source>
        <dbReference type="EMBL" id="SDM82752.1"/>
    </source>
</evidence>
<sequence length="92" mass="9781">MLRASLRPGRDTWSRTGLYRNDRAPQAGRSPHGFLLDPRSAPATQQGQVQVATFLGDGAVADPNGPGVTWEVPISAPELLLPLDHASAATRP</sequence>
<accession>A0A1G9WDY2</accession>
<dbReference type="EMBL" id="FNHE01000009">
    <property type="protein sequence ID" value="SDM82752.1"/>
    <property type="molecule type" value="Genomic_DNA"/>
</dbReference>
<dbReference type="OrthoDB" id="63034at2"/>